<feature type="compositionally biased region" description="Low complexity" evidence="1">
    <location>
        <begin position="481"/>
        <end position="502"/>
    </location>
</feature>
<proteinExistence type="predicted"/>
<reference evidence="3" key="2">
    <citation type="submission" date="2020-05" db="UniProtKB">
        <authorList>
            <consortium name="EnsemblMetazoa"/>
        </authorList>
    </citation>
    <scope>IDENTIFICATION</scope>
</reference>
<dbReference type="EMBL" id="KE525354">
    <property type="protein sequence ID" value="KFB51823.1"/>
    <property type="molecule type" value="Genomic_DNA"/>
</dbReference>
<gene>
    <name evidence="2" type="ORF">ZHAS_00019978</name>
</gene>
<feature type="region of interest" description="Disordered" evidence="1">
    <location>
        <begin position="816"/>
        <end position="852"/>
    </location>
</feature>
<dbReference type="EMBL" id="ATLV01024640">
    <property type="status" value="NOT_ANNOTATED_CDS"/>
    <property type="molecule type" value="Genomic_DNA"/>
</dbReference>
<evidence type="ECO:0000313" key="4">
    <source>
        <dbReference type="Proteomes" id="UP000030765"/>
    </source>
</evidence>
<dbReference type="VEuPathDB" id="VectorBase:ASIC019978"/>
<feature type="compositionally biased region" description="Polar residues" evidence="1">
    <location>
        <begin position="180"/>
        <end position="194"/>
    </location>
</feature>
<feature type="region of interest" description="Disordered" evidence="1">
    <location>
        <begin position="597"/>
        <end position="627"/>
    </location>
</feature>
<name>A0A084WNM9_ANOSI</name>
<feature type="compositionally biased region" description="Polar residues" evidence="1">
    <location>
        <begin position="405"/>
        <end position="420"/>
    </location>
</feature>
<feature type="region of interest" description="Disordered" evidence="1">
    <location>
        <begin position="131"/>
        <end position="258"/>
    </location>
</feature>
<dbReference type="VEuPathDB" id="VectorBase:ASIS013452"/>
<reference evidence="2 4" key="1">
    <citation type="journal article" date="2014" name="BMC Genomics">
        <title>Genome sequence of Anopheles sinensis provides insight into genetics basis of mosquito competence for malaria parasites.</title>
        <authorList>
            <person name="Zhou D."/>
            <person name="Zhang D."/>
            <person name="Ding G."/>
            <person name="Shi L."/>
            <person name="Hou Q."/>
            <person name="Ye Y."/>
            <person name="Xu Y."/>
            <person name="Zhou H."/>
            <person name="Xiong C."/>
            <person name="Li S."/>
            <person name="Yu J."/>
            <person name="Hong S."/>
            <person name="Yu X."/>
            <person name="Zou P."/>
            <person name="Chen C."/>
            <person name="Chang X."/>
            <person name="Wang W."/>
            <person name="Lv Y."/>
            <person name="Sun Y."/>
            <person name="Ma L."/>
            <person name="Shen B."/>
            <person name="Zhu C."/>
        </authorList>
    </citation>
    <scope>NUCLEOTIDE SEQUENCE [LARGE SCALE GENOMIC DNA]</scope>
</reference>
<feature type="compositionally biased region" description="Gly residues" evidence="1">
    <location>
        <begin position="1065"/>
        <end position="1075"/>
    </location>
</feature>
<evidence type="ECO:0000256" key="1">
    <source>
        <dbReference type="SAM" id="MobiDB-lite"/>
    </source>
</evidence>
<feature type="compositionally biased region" description="Low complexity" evidence="1">
    <location>
        <begin position="920"/>
        <end position="951"/>
    </location>
</feature>
<dbReference type="AlphaFoldDB" id="A0A084WNM9"/>
<dbReference type="Proteomes" id="UP000030765">
    <property type="component" value="Unassembled WGS sequence"/>
</dbReference>
<evidence type="ECO:0000313" key="3">
    <source>
        <dbReference type="EnsemblMetazoa" id="ASIC019978-PA"/>
    </source>
</evidence>
<feature type="compositionally biased region" description="Basic and acidic residues" evidence="1">
    <location>
        <begin position="332"/>
        <end position="342"/>
    </location>
</feature>
<sequence>MTSKPEPDKLGRNMKALPSNCQKLADGIQQSWNRAIPENDYIQLGTLRYGVRLSNTGLLEGAKAGHDDPVAEGNVRGSINSYEIANGGSSVHSVGGTSSISSGEQQNCCCIGSGGVEMPWTNTYSRTKLPVPSSLAKNRKSSPTASTPGTPTTPTAAATVGVDRQQHQQQMRYPPLAPGRSSNGNCQLSQSTLTHGHGSDDDRGTVSGLVGLGYSNGSAHKATITSNGSKSNHHNNNNNNSHSYHNSNTSCASANGGRGLVDHQQQRLLLEEQQDQQQEQEHQHETSPRCSTVVCCYSNSFRLASSQKKQPEQSPERTVPQSRNANRYQRQQRRDRTIEFPREPPGGRADGAGRRLEGDLEGAYDADGSTLVIADRANPFGGCESSGVSSGYRNDDGGDDLNLNSRTAPRQPQQLHQAGQQRWIPAQGGKDANINNFEKRKISSDPRAGGGAGNARGGERGVLRQKQPSFIGSDIGADELSSTSSSVSPRSASPSVQQAPAPGWCEPAPASTPQAHPPQVATPFGQRRRVLQPPSSLPVVKSYSFHRVDSVGPPTPRSPGQLFDSPAAVDFAGRNRSFRAANHARRLQYGYVEVDTSGTERQNGQGGGEGHHQPYHHSHVTRKSSLPVLGTSNGVASRYLHHHPLSGGVRSSSTDECYPFDKSTCEPECVLTPRSHRKHPCSDAINEIRLQSLNKYCNQLLSGLTGSQPNVRPIDELEDLCFIDSSDLSSTGDDTVRDDQATLVLSVGRGGRECRTQPSIITTTRSTVGEGGSLPATVVDNSGQTLVVASAGVGVGVDGTTNRNNYIDLSSDELGSVREATDSRQHNGHRPAVAASDRVQYDHNDSNASGDYQAVRYGEPRRALLGVLAIDAVDIDIDQRAASSVPSVGDRSHGNLPERLSDTNNNNRRNPSEGGAVERLQQQHQHHQQLQQQQKYTTRSSNNSAVKSVSVGGVGGGPGRPGGVGEQTLPGCASAADESCTSPYAAGKPLVVGYAATAASSDSSPVQHAGLNCFGRSNTLLHAAGGSTTADKSIMEKRNNTLDRLQRLVKKTTSGSAEKQNSSGPSGGGNAGAGGSKTERLRELTELLKGNRAPPVPPPRRPNMPTVLIEVLSDRTRPSPRPA</sequence>
<accession>A0A084WNM9</accession>
<feature type="compositionally biased region" description="Low complexity" evidence="1">
    <location>
        <begin position="226"/>
        <end position="250"/>
    </location>
</feature>
<feature type="compositionally biased region" description="Polar residues" evidence="1">
    <location>
        <begin position="1051"/>
        <end position="1060"/>
    </location>
</feature>
<feature type="compositionally biased region" description="Basic residues" evidence="1">
    <location>
        <begin position="613"/>
        <end position="622"/>
    </location>
</feature>
<dbReference type="EnsemblMetazoa" id="ASIC019978-RA">
    <property type="protein sequence ID" value="ASIC019978-PA"/>
    <property type="gene ID" value="ASIC019978"/>
</dbReference>
<feature type="region of interest" description="Disordered" evidence="1">
    <location>
        <begin position="304"/>
        <end position="355"/>
    </location>
</feature>
<feature type="region of interest" description="Disordered" evidence="1">
    <location>
        <begin position="882"/>
        <end position="978"/>
    </location>
</feature>
<evidence type="ECO:0000313" key="2">
    <source>
        <dbReference type="EMBL" id="KFB51823.1"/>
    </source>
</evidence>
<organism evidence="2">
    <name type="scientific">Anopheles sinensis</name>
    <name type="common">Mosquito</name>
    <dbReference type="NCBI Taxonomy" id="74873"/>
    <lineage>
        <taxon>Eukaryota</taxon>
        <taxon>Metazoa</taxon>
        <taxon>Ecdysozoa</taxon>
        <taxon>Arthropoda</taxon>
        <taxon>Hexapoda</taxon>
        <taxon>Insecta</taxon>
        <taxon>Pterygota</taxon>
        <taxon>Neoptera</taxon>
        <taxon>Endopterygota</taxon>
        <taxon>Diptera</taxon>
        <taxon>Nematocera</taxon>
        <taxon>Culicoidea</taxon>
        <taxon>Culicidae</taxon>
        <taxon>Anophelinae</taxon>
        <taxon>Anopheles</taxon>
    </lineage>
</organism>
<dbReference type="OrthoDB" id="10668994at2759"/>
<feature type="compositionally biased region" description="Gly residues" evidence="1">
    <location>
        <begin position="952"/>
        <end position="965"/>
    </location>
</feature>
<feature type="compositionally biased region" description="Low complexity" evidence="1">
    <location>
        <begin position="141"/>
        <end position="159"/>
    </location>
</feature>
<feature type="compositionally biased region" description="Basic and acidic residues" evidence="1">
    <location>
        <begin position="816"/>
        <end position="825"/>
    </location>
</feature>
<feature type="region of interest" description="Disordered" evidence="1">
    <location>
        <begin position="385"/>
        <end position="521"/>
    </location>
</feature>
<feature type="region of interest" description="Disordered" evidence="1">
    <location>
        <begin position="1051"/>
        <end position="1123"/>
    </location>
</feature>
<dbReference type="STRING" id="74873.A0A084WNM9"/>
<protein>
    <submittedName>
        <fullName evidence="2">AGAP013193-PA-like protein</fullName>
    </submittedName>
</protein>
<feature type="compositionally biased region" description="Basic and acidic residues" evidence="1">
    <location>
        <begin position="1077"/>
        <end position="1086"/>
    </location>
</feature>
<keyword evidence="4" id="KW-1185">Reference proteome</keyword>